<evidence type="ECO:0000259" key="2">
    <source>
        <dbReference type="Pfam" id="PF01979"/>
    </source>
</evidence>
<evidence type="ECO:0000313" key="3">
    <source>
        <dbReference type="EMBL" id="HGM58903.1"/>
    </source>
</evidence>
<accession>A0A7C4H9J4</accession>
<dbReference type="Gene3D" id="2.30.40.10">
    <property type="entry name" value="Urease, subunit C, domain 1"/>
    <property type="match status" value="1"/>
</dbReference>
<dbReference type="InterPro" id="IPR032466">
    <property type="entry name" value="Metal_Hydrolase"/>
</dbReference>
<organism evidence="3">
    <name type="scientific">Staphylothermus marinus</name>
    <dbReference type="NCBI Taxonomy" id="2280"/>
    <lineage>
        <taxon>Archaea</taxon>
        <taxon>Thermoproteota</taxon>
        <taxon>Thermoprotei</taxon>
        <taxon>Desulfurococcales</taxon>
        <taxon>Desulfurococcaceae</taxon>
        <taxon>Staphylothermus</taxon>
    </lineage>
</organism>
<reference evidence="3" key="1">
    <citation type="journal article" date="2020" name="mSystems">
        <title>Genome- and Community-Level Interaction Insights into Carbon Utilization and Element Cycling Functions of Hydrothermarchaeota in Hydrothermal Sediment.</title>
        <authorList>
            <person name="Zhou Z."/>
            <person name="Liu Y."/>
            <person name="Xu W."/>
            <person name="Pan J."/>
            <person name="Luo Z.H."/>
            <person name="Li M."/>
        </authorList>
    </citation>
    <scope>NUCLEOTIDE SEQUENCE [LARGE SCALE GENOMIC DNA]</scope>
    <source>
        <strain evidence="3">SpSt-642</strain>
    </source>
</reference>
<dbReference type="AlphaFoldDB" id="A0A7C4H9J4"/>
<proteinExistence type="predicted"/>
<dbReference type="InterPro" id="IPR050287">
    <property type="entry name" value="MTA/SAH_deaminase"/>
</dbReference>
<dbReference type="Gene3D" id="3.20.20.140">
    <property type="entry name" value="Metal-dependent hydrolases"/>
    <property type="match status" value="1"/>
</dbReference>
<protein>
    <recommendedName>
        <fullName evidence="2">Amidohydrolase-related domain-containing protein</fullName>
    </recommendedName>
</protein>
<sequence>MNILIEKASYIISPYNGRLLVDINKDILIENGFITCIEEKCGKPRDTYVINGYNKLITPGFINTGMDLVVYYIQDFLLNLFSQDFFNKIVEAENELVNEEIVKYMSRVLCTRLLLSGFTGFLVSTSYPHVLVNECREYGMYIATGIVKGFRERIDLTSFKTICSEYGRCIPVYTIYDPMLITNEDFLDEINNVMNMGFKIRIEASRTKYEVFSFKKNTGKWFIEYLYSKNLINKNTLLTHLNWITSAELDYLKNTGVYISLSPSTTLFIGERGFPPVFELMNRDIPLTIGFSGLMNSELSMFDELKKLFVMYRYLYGDNRVDPVRLMYNILYYPYLFLGLGDRSLYKYSIADIIVIRSNIDHFKDIVSKILLDKLEVEYVIVGGYIKLSPENRFYFEKNITENIRLIRNKIYF</sequence>
<comment type="caution">
    <text evidence="3">The sequence shown here is derived from an EMBL/GenBank/DDBJ whole genome shotgun (WGS) entry which is preliminary data.</text>
</comment>
<dbReference type="GO" id="GO:0016810">
    <property type="term" value="F:hydrolase activity, acting on carbon-nitrogen (but not peptide) bonds"/>
    <property type="evidence" value="ECO:0007669"/>
    <property type="project" value="InterPro"/>
</dbReference>
<feature type="domain" description="Amidohydrolase-related" evidence="2">
    <location>
        <begin position="57"/>
        <end position="384"/>
    </location>
</feature>
<keyword evidence="1" id="KW-0378">Hydrolase</keyword>
<dbReference type="PANTHER" id="PTHR43794">
    <property type="entry name" value="AMINOHYDROLASE SSNA-RELATED"/>
    <property type="match status" value="1"/>
</dbReference>
<dbReference type="Pfam" id="PF01979">
    <property type="entry name" value="Amidohydro_1"/>
    <property type="match status" value="1"/>
</dbReference>
<dbReference type="EMBL" id="DTBJ01000037">
    <property type="protein sequence ID" value="HGM58903.1"/>
    <property type="molecule type" value="Genomic_DNA"/>
</dbReference>
<dbReference type="SUPFAM" id="SSF51338">
    <property type="entry name" value="Composite domain of metallo-dependent hydrolases"/>
    <property type="match status" value="1"/>
</dbReference>
<dbReference type="PANTHER" id="PTHR43794:SF11">
    <property type="entry name" value="AMIDOHYDROLASE-RELATED DOMAIN-CONTAINING PROTEIN"/>
    <property type="match status" value="1"/>
</dbReference>
<dbReference type="InterPro" id="IPR006680">
    <property type="entry name" value="Amidohydro-rel"/>
</dbReference>
<name>A0A7C4H9J4_STAMA</name>
<gene>
    <name evidence="3" type="ORF">ENU14_04890</name>
</gene>
<evidence type="ECO:0000256" key="1">
    <source>
        <dbReference type="ARBA" id="ARBA00022801"/>
    </source>
</evidence>
<dbReference type="SUPFAM" id="SSF51556">
    <property type="entry name" value="Metallo-dependent hydrolases"/>
    <property type="match status" value="1"/>
</dbReference>
<dbReference type="InterPro" id="IPR011059">
    <property type="entry name" value="Metal-dep_hydrolase_composite"/>
</dbReference>